<dbReference type="WBParaSite" id="PDA_v2.g16007.t1">
    <property type="protein sequence ID" value="PDA_v2.g16007.t1"/>
    <property type="gene ID" value="PDA_v2.g16007"/>
</dbReference>
<evidence type="ECO:0000313" key="1">
    <source>
        <dbReference type="Proteomes" id="UP000887578"/>
    </source>
</evidence>
<organism evidence="1 2">
    <name type="scientific">Panagrolaimus davidi</name>
    <dbReference type="NCBI Taxonomy" id="227884"/>
    <lineage>
        <taxon>Eukaryota</taxon>
        <taxon>Metazoa</taxon>
        <taxon>Ecdysozoa</taxon>
        <taxon>Nematoda</taxon>
        <taxon>Chromadorea</taxon>
        <taxon>Rhabditida</taxon>
        <taxon>Tylenchina</taxon>
        <taxon>Panagrolaimomorpha</taxon>
        <taxon>Panagrolaimoidea</taxon>
        <taxon>Panagrolaimidae</taxon>
        <taxon>Panagrolaimus</taxon>
    </lineage>
</organism>
<name>A0A914PCY2_9BILA</name>
<dbReference type="InterPro" id="IPR051696">
    <property type="entry name" value="DENN_Domain_GEFs"/>
</dbReference>
<protein>
    <submittedName>
        <fullName evidence="2">Uncharacterized protein</fullName>
    </submittedName>
</protein>
<dbReference type="AlphaFoldDB" id="A0A914PCY2"/>
<proteinExistence type="predicted"/>
<dbReference type="GO" id="GO:0005085">
    <property type="term" value="F:guanyl-nucleotide exchange factor activity"/>
    <property type="evidence" value="ECO:0007669"/>
    <property type="project" value="UniProtKB-ARBA"/>
</dbReference>
<dbReference type="PANTHER" id="PTHR12296:SF30">
    <property type="entry name" value="DENN DOMAIN-CONTAINING PROTEIN CRAG"/>
    <property type="match status" value="1"/>
</dbReference>
<accession>A0A914PCY2</accession>
<dbReference type="PANTHER" id="PTHR12296">
    <property type="entry name" value="DENN DOMAIN-CONTAINING PROTEIN 4"/>
    <property type="match status" value="1"/>
</dbReference>
<sequence length="125" mass="14565">MSKSYSAQDFDSDKVKVGSETLSVPFVSALVLRREIETLLATNILALADSSLRTSHPVIFWNLIYYLRRLDIPTHMYTWIAKNVQIRCVYDSPEQHLNKRIIPLYITNHAVSPFFILKFEEKTQF</sequence>
<dbReference type="GO" id="GO:0032483">
    <property type="term" value="P:regulation of Rab protein signal transduction"/>
    <property type="evidence" value="ECO:0007669"/>
    <property type="project" value="TreeGrafter"/>
</dbReference>
<dbReference type="GO" id="GO:0031410">
    <property type="term" value="C:cytoplasmic vesicle"/>
    <property type="evidence" value="ECO:0007669"/>
    <property type="project" value="TreeGrafter"/>
</dbReference>
<reference evidence="2" key="1">
    <citation type="submission" date="2022-11" db="UniProtKB">
        <authorList>
            <consortium name="WormBaseParasite"/>
        </authorList>
    </citation>
    <scope>IDENTIFICATION</scope>
</reference>
<evidence type="ECO:0000313" key="2">
    <source>
        <dbReference type="WBParaSite" id="PDA_v2.g16007.t1"/>
    </source>
</evidence>
<keyword evidence="1" id="KW-1185">Reference proteome</keyword>
<dbReference type="Proteomes" id="UP000887578">
    <property type="component" value="Unplaced"/>
</dbReference>